<dbReference type="GO" id="GO:0005525">
    <property type="term" value="F:GTP binding"/>
    <property type="evidence" value="ECO:0007669"/>
    <property type="project" value="UniProtKB-KW"/>
</dbReference>
<dbReference type="PANTHER" id="PTHR21327">
    <property type="entry name" value="GTP CYCLOHYDROLASE II-RELATED"/>
    <property type="match status" value="1"/>
</dbReference>
<accession>A0A9W8GRU2</accession>
<evidence type="ECO:0000256" key="7">
    <source>
        <dbReference type="ARBA" id="ARBA00023134"/>
    </source>
</evidence>
<evidence type="ECO:0000256" key="5">
    <source>
        <dbReference type="ARBA" id="ARBA00022741"/>
    </source>
</evidence>
<comment type="similarity">
    <text evidence="2">Belongs to the GTP cyclohydrolase II family.</text>
</comment>
<organism evidence="10 11">
    <name type="scientific">Coemansia pectinata</name>
    <dbReference type="NCBI Taxonomy" id="1052879"/>
    <lineage>
        <taxon>Eukaryota</taxon>
        <taxon>Fungi</taxon>
        <taxon>Fungi incertae sedis</taxon>
        <taxon>Zoopagomycota</taxon>
        <taxon>Kickxellomycotina</taxon>
        <taxon>Kickxellomycetes</taxon>
        <taxon>Kickxellales</taxon>
        <taxon>Kickxellaceae</taxon>
        <taxon>Coemansia</taxon>
    </lineage>
</organism>
<dbReference type="PANTHER" id="PTHR21327:SF29">
    <property type="entry name" value="GTP CYCLOHYDROLASE-2"/>
    <property type="match status" value="1"/>
</dbReference>
<evidence type="ECO:0000256" key="1">
    <source>
        <dbReference type="ARBA" id="ARBA00005104"/>
    </source>
</evidence>
<evidence type="ECO:0000259" key="9">
    <source>
        <dbReference type="Pfam" id="PF00925"/>
    </source>
</evidence>
<evidence type="ECO:0000256" key="8">
    <source>
        <dbReference type="ARBA" id="ARBA00049295"/>
    </source>
</evidence>
<keyword evidence="5" id="KW-0547">Nucleotide-binding</keyword>
<feature type="non-terminal residue" evidence="10">
    <location>
        <position position="1"/>
    </location>
</feature>
<dbReference type="EMBL" id="JANBUH010000814">
    <property type="protein sequence ID" value="KAJ2749334.1"/>
    <property type="molecule type" value="Genomic_DNA"/>
</dbReference>
<dbReference type="Proteomes" id="UP001140011">
    <property type="component" value="Unassembled WGS sequence"/>
</dbReference>
<evidence type="ECO:0000313" key="10">
    <source>
        <dbReference type="EMBL" id="KAJ2749334.1"/>
    </source>
</evidence>
<name>A0A9W8GRU2_9FUNG</name>
<dbReference type="InterPro" id="IPR032677">
    <property type="entry name" value="GTP_cyclohydro_II"/>
</dbReference>
<keyword evidence="11" id="KW-1185">Reference proteome</keyword>
<feature type="domain" description="GTP cyclohydrolase II" evidence="9">
    <location>
        <begin position="32"/>
        <end position="150"/>
    </location>
</feature>
<evidence type="ECO:0000256" key="2">
    <source>
        <dbReference type="ARBA" id="ARBA00008131"/>
    </source>
</evidence>
<keyword evidence="4" id="KW-0686">Riboflavin biosynthesis</keyword>
<dbReference type="AlphaFoldDB" id="A0A9W8GRU2"/>
<comment type="caution">
    <text evidence="10">The sequence shown here is derived from an EMBL/GenBank/DDBJ whole genome shotgun (WGS) entry which is preliminary data.</text>
</comment>
<keyword evidence="6 10" id="KW-0378">Hydrolase</keyword>
<reference evidence="10" key="1">
    <citation type="submission" date="2022-07" db="EMBL/GenBank/DDBJ databases">
        <title>Phylogenomic reconstructions and comparative analyses of Kickxellomycotina fungi.</title>
        <authorList>
            <person name="Reynolds N.K."/>
            <person name="Stajich J.E."/>
            <person name="Barry K."/>
            <person name="Grigoriev I.V."/>
            <person name="Crous P."/>
            <person name="Smith M.E."/>
        </authorList>
    </citation>
    <scope>NUCLEOTIDE SEQUENCE</scope>
    <source>
        <strain evidence="10">BCRC 34297</strain>
    </source>
</reference>
<dbReference type="NCBIfam" id="NF001591">
    <property type="entry name" value="PRK00393.1"/>
    <property type="match status" value="1"/>
</dbReference>
<dbReference type="GO" id="GO:0009231">
    <property type="term" value="P:riboflavin biosynthetic process"/>
    <property type="evidence" value="ECO:0007669"/>
    <property type="project" value="UniProtKB-KW"/>
</dbReference>
<dbReference type="OrthoDB" id="5569761at2759"/>
<proteinExistence type="inferred from homology"/>
<gene>
    <name evidence="10" type="primary">RIB1</name>
    <name evidence="10" type="ORF">GGI19_005713</name>
</gene>
<dbReference type="SUPFAM" id="SSF142695">
    <property type="entry name" value="RibA-like"/>
    <property type="match status" value="1"/>
</dbReference>
<dbReference type="GO" id="GO:0003935">
    <property type="term" value="F:GTP cyclohydrolase II activity"/>
    <property type="evidence" value="ECO:0007669"/>
    <property type="project" value="UniProtKB-EC"/>
</dbReference>
<comment type="pathway">
    <text evidence="1">Cofactor biosynthesis; riboflavin biosynthesis.</text>
</comment>
<dbReference type="InterPro" id="IPR036144">
    <property type="entry name" value="RibA-like_sf"/>
</dbReference>
<dbReference type="CDD" id="cd00641">
    <property type="entry name" value="GTP_cyclohydro2"/>
    <property type="match status" value="1"/>
</dbReference>
<dbReference type="EC" id="3.5.4.25" evidence="3"/>
<evidence type="ECO:0000256" key="4">
    <source>
        <dbReference type="ARBA" id="ARBA00022619"/>
    </source>
</evidence>
<keyword evidence="7" id="KW-0342">GTP-binding</keyword>
<sequence length="234" mass="25868">LSDRSGPALSKMGFEPDPVDSFVAPRVSLVNAPLVRIHSECFTGETVSSVRCDCGYQLAEAMRLIQREGRGVIVYLRQEGRGIGLLEKLKAYNLQDMGHDTVDANLLLNHPADARTYGAARAILADLGVDKLRLLTNNTDKIRQLQGHGTRLDVVCHVPMYPRWWSNDNGSSLPATVDNSSASELSYSRHLALQKNVMAEADQYLKTKAQRMGHMLSLNPTSQLLLRPLTSKLD</sequence>
<evidence type="ECO:0000256" key="6">
    <source>
        <dbReference type="ARBA" id="ARBA00022801"/>
    </source>
</evidence>
<protein>
    <recommendedName>
        <fullName evidence="3">GTP cyclohydrolase II</fullName>
        <ecNumber evidence="3">3.5.4.25</ecNumber>
    </recommendedName>
</protein>
<evidence type="ECO:0000313" key="11">
    <source>
        <dbReference type="Proteomes" id="UP001140011"/>
    </source>
</evidence>
<dbReference type="InterPro" id="IPR000926">
    <property type="entry name" value="RibA"/>
</dbReference>
<comment type="catalytic activity">
    <reaction evidence="8">
        <text>GTP + 4 H2O = 2,5-diamino-6-hydroxy-4-(5-phosphoribosylamino)-pyrimidine + formate + 2 phosphate + 3 H(+)</text>
        <dbReference type="Rhea" id="RHEA:23704"/>
        <dbReference type="ChEBI" id="CHEBI:15377"/>
        <dbReference type="ChEBI" id="CHEBI:15378"/>
        <dbReference type="ChEBI" id="CHEBI:15740"/>
        <dbReference type="ChEBI" id="CHEBI:37565"/>
        <dbReference type="ChEBI" id="CHEBI:43474"/>
        <dbReference type="ChEBI" id="CHEBI:58614"/>
        <dbReference type="EC" id="3.5.4.25"/>
    </reaction>
</comment>
<dbReference type="Pfam" id="PF00925">
    <property type="entry name" value="GTP_cyclohydro2"/>
    <property type="match status" value="1"/>
</dbReference>
<dbReference type="Gene3D" id="3.40.50.10990">
    <property type="entry name" value="GTP cyclohydrolase II"/>
    <property type="match status" value="1"/>
</dbReference>
<evidence type="ECO:0000256" key="3">
    <source>
        <dbReference type="ARBA" id="ARBA00012762"/>
    </source>
</evidence>